<name>A0A9R0JSK1_SPIOL</name>
<gene>
    <name evidence="3" type="primary">LOC110785311</name>
</gene>
<dbReference type="GeneID" id="110785311"/>
<dbReference type="RefSeq" id="XP_021845439.2">
    <property type="nucleotide sequence ID" value="XM_021989747.2"/>
</dbReference>
<evidence type="ECO:0000313" key="2">
    <source>
        <dbReference type="Proteomes" id="UP000813463"/>
    </source>
</evidence>
<proteinExistence type="predicted"/>
<feature type="region of interest" description="Disordered" evidence="1">
    <location>
        <begin position="1"/>
        <end position="43"/>
    </location>
</feature>
<reference evidence="3" key="2">
    <citation type="submission" date="2025-08" db="UniProtKB">
        <authorList>
            <consortium name="RefSeq"/>
        </authorList>
    </citation>
    <scope>IDENTIFICATION</scope>
    <source>
        <tissue evidence="3">Leaf</tissue>
    </source>
</reference>
<protein>
    <submittedName>
        <fullName evidence="3">Uncharacterized protein</fullName>
    </submittedName>
</protein>
<sequence length="314" mass="36671">MDGRPLDILGRNGNRDDNEYKKELSEEALDEAERKRQQELKKKQDEIEALKEALDEAERKRQQELKKKQDEIQVLKQALDEAERKRQQDLKKKQDEIAELKSKHKEELRILENRMLEELKKIQAELESKIKENMGLEKELKIWVFDRSSFNVGRTMDFYSRLAQYLKADLPPSKITFKHEYSALGTWPPSHDPEARVPLSRVESVSSLPELWFNCIPSHSPNDFDRNNWRVIRCAVPFPADNPNVTRWILAYYDGNNYQTGIKVTGMTGNVVIPIPCPLQSLTNYRPLDVYNILGVGHRLSMYWGYSRLPGDSQ</sequence>
<feature type="compositionally biased region" description="Basic and acidic residues" evidence="1">
    <location>
        <begin position="13"/>
        <end position="43"/>
    </location>
</feature>
<keyword evidence="2" id="KW-1185">Reference proteome</keyword>
<organism evidence="2 3">
    <name type="scientific">Spinacia oleracea</name>
    <name type="common">Spinach</name>
    <dbReference type="NCBI Taxonomy" id="3562"/>
    <lineage>
        <taxon>Eukaryota</taxon>
        <taxon>Viridiplantae</taxon>
        <taxon>Streptophyta</taxon>
        <taxon>Embryophyta</taxon>
        <taxon>Tracheophyta</taxon>
        <taxon>Spermatophyta</taxon>
        <taxon>Magnoliopsida</taxon>
        <taxon>eudicotyledons</taxon>
        <taxon>Gunneridae</taxon>
        <taxon>Pentapetalae</taxon>
        <taxon>Caryophyllales</taxon>
        <taxon>Chenopodiaceae</taxon>
        <taxon>Chenopodioideae</taxon>
        <taxon>Anserineae</taxon>
        <taxon>Spinacia</taxon>
    </lineage>
</organism>
<dbReference type="AlphaFoldDB" id="A0A9R0JSK1"/>
<dbReference type="CDD" id="cd06503">
    <property type="entry name" value="ATP-synt_Fo_b"/>
    <property type="match status" value="1"/>
</dbReference>
<reference evidence="2" key="1">
    <citation type="journal article" date="2021" name="Nat. Commun.">
        <title>Genomic analyses provide insights into spinach domestication and the genetic basis of agronomic traits.</title>
        <authorList>
            <person name="Cai X."/>
            <person name="Sun X."/>
            <person name="Xu C."/>
            <person name="Sun H."/>
            <person name="Wang X."/>
            <person name="Ge C."/>
            <person name="Zhang Z."/>
            <person name="Wang Q."/>
            <person name="Fei Z."/>
            <person name="Jiao C."/>
            <person name="Wang Q."/>
        </authorList>
    </citation>
    <scope>NUCLEOTIDE SEQUENCE [LARGE SCALE GENOMIC DNA]</scope>
    <source>
        <strain evidence="2">cv. Varoflay</strain>
    </source>
</reference>
<dbReference type="Proteomes" id="UP000813463">
    <property type="component" value="Chromosome 6"/>
</dbReference>
<dbReference type="KEGG" id="soe:110785311"/>
<evidence type="ECO:0000256" key="1">
    <source>
        <dbReference type="SAM" id="MobiDB-lite"/>
    </source>
</evidence>
<accession>A0A9R0JSK1</accession>
<evidence type="ECO:0000313" key="3">
    <source>
        <dbReference type="RefSeq" id="XP_021845439.2"/>
    </source>
</evidence>